<feature type="transmembrane region" description="Helical" evidence="2">
    <location>
        <begin position="20"/>
        <end position="47"/>
    </location>
</feature>
<feature type="transmembrane region" description="Helical" evidence="2">
    <location>
        <begin position="153"/>
        <end position="174"/>
    </location>
</feature>
<gene>
    <name evidence="3" type="ORF">WG66_14109</name>
</gene>
<dbReference type="EMBL" id="LATX01002178">
    <property type="protein sequence ID" value="KTB33289.1"/>
    <property type="molecule type" value="Genomic_DNA"/>
</dbReference>
<keyword evidence="2" id="KW-0812">Transmembrane</keyword>
<protein>
    <submittedName>
        <fullName evidence="3">Uncharacterized protein</fullName>
    </submittedName>
</protein>
<name>A0A0W0FAF9_MONRR</name>
<comment type="caution">
    <text evidence="3">The sequence shown here is derived from an EMBL/GenBank/DDBJ whole genome shotgun (WGS) entry which is preliminary data.</text>
</comment>
<dbReference type="Proteomes" id="UP000054988">
    <property type="component" value="Unassembled WGS sequence"/>
</dbReference>
<reference evidence="3 4" key="1">
    <citation type="submission" date="2015-12" db="EMBL/GenBank/DDBJ databases">
        <title>Draft genome sequence of Moniliophthora roreri, the causal agent of frosty pod rot of cacao.</title>
        <authorList>
            <person name="Aime M.C."/>
            <person name="Diaz-Valderrama J.R."/>
            <person name="Kijpornyongpan T."/>
            <person name="Phillips-Mora W."/>
        </authorList>
    </citation>
    <scope>NUCLEOTIDE SEQUENCE [LARGE SCALE GENOMIC DNA]</scope>
    <source>
        <strain evidence="3 4">MCA 2952</strain>
    </source>
</reference>
<evidence type="ECO:0000313" key="4">
    <source>
        <dbReference type="Proteomes" id="UP000054988"/>
    </source>
</evidence>
<evidence type="ECO:0000313" key="3">
    <source>
        <dbReference type="EMBL" id="KTB33289.1"/>
    </source>
</evidence>
<feature type="transmembrane region" description="Helical" evidence="2">
    <location>
        <begin position="59"/>
        <end position="82"/>
    </location>
</feature>
<feature type="transmembrane region" description="Helical" evidence="2">
    <location>
        <begin position="186"/>
        <end position="211"/>
    </location>
</feature>
<dbReference type="AlphaFoldDB" id="A0A0W0FAF9"/>
<keyword evidence="2" id="KW-0472">Membrane</keyword>
<feature type="transmembrane region" description="Helical" evidence="2">
    <location>
        <begin position="254"/>
        <end position="275"/>
    </location>
</feature>
<evidence type="ECO:0000256" key="2">
    <source>
        <dbReference type="SAM" id="Phobius"/>
    </source>
</evidence>
<accession>A0A0W0FAF9</accession>
<organism evidence="3 4">
    <name type="scientific">Moniliophthora roreri</name>
    <name type="common">Frosty pod rot fungus</name>
    <name type="synonym">Monilia roreri</name>
    <dbReference type="NCBI Taxonomy" id="221103"/>
    <lineage>
        <taxon>Eukaryota</taxon>
        <taxon>Fungi</taxon>
        <taxon>Dikarya</taxon>
        <taxon>Basidiomycota</taxon>
        <taxon>Agaricomycotina</taxon>
        <taxon>Agaricomycetes</taxon>
        <taxon>Agaricomycetidae</taxon>
        <taxon>Agaricales</taxon>
        <taxon>Marasmiineae</taxon>
        <taxon>Marasmiaceae</taxon>
        <taxon>Moniliophthora</taxon>
    </lineage>
</organism>
<proteinExistence type="predicted"/>
<keyword evidence="2" id="KW-1133">Transmembrane helix</keyword>
<sequence>MPPTLSDELGAYTTVNEVIVFPISTLSVMYFIYGFYVLLFGVCFYMMRRQGPDGEHLNASLYLWLATILFMLTTIFIVAYTMSQIYQTLVFFTAAKTGNYERLAQYLVRDVEKTALLSLKQIVSVLLNITAECMLIHRCYLIWDSKKRVDIPLIIASILSNGVGIVCAITVTIGSRNLANQSNYKIFLVGDITSGVYNISSAVVNGVLTLLTGNWADMSVSRIILESGIIYPICIVATQIVTNTATPDVMPFDFFPLTVLSAGIAPTLIMVRARLGKNVENLQDMLSDIRFTSQASPREVTVRSQAQVYSIGIKSLSREPAENGGSEEQIVNGKADREITV</sequence>
<evidence type="ECO:0000256" key="1">
    <source>
        <dbReference type="SAM" id="MobiDB-lite"/>
    </source>
</evidence>
<feature type="region of interest" description="Disordered" evidence="1">
    <location>
        <begin position="318"/>
        <end position="341"/>
    </location>
</feature>